<feature type="chain" id="PRO_5001653684" evidence="1">
    <location>
        <begin position="31"/>
        <end position="72"/>
    </location>
</feature>
<name>A0A068NJ91_FIMGI</name>
<dbReference type="STRING" id="661478.OP10G_0154"/>
<feature type="signal peptide" evidence="1">
    <location>
        <begin position="1"/>
        <end position="30"/>
    </location>
</feature>
<keyword evidence="1" id="KW-0732">Signal</keyword>
<protein>
    <submittedName>
        <fullName evidence="2">Uncharacterized protein</fullName>
    </submittedName>
</protein>
<dbReference type="KEGG" id="fgi:OP10G_0154"/>
<evidence type="ECO:0000256" key="1">
    <source>
        <dbReference type="SAM" id="SignalP"/>
    </source>
</evidence>
<gene>
    <name evidence="2" type="ORF">OP10G_0154</name>
</gene>
<dbReference type="Proteomes" id="UP000027982">
    <property type="component" value="Chromosome"/>
</dbReference>
<dbReference type="EMBL" id="CP007139">
    <property type="protein sequence ID" value="AIE83522.1"/>
    <property type="molecule type" value="Genomic_DNA"/>
</dbReference>
<dbReference type="AlphaFoldDB" id="A0A068NJ91"/>
<proteinExistence type="predicted"/>
<evidence type="ECO:0000313" key="2">
    <source>
        <dbReference type="EMBL" id="AIE83522.1"/>
    </source>
</evidence>
<reference evidence="2 3" key="1">
    <citation type="journal article" date="2014" name="PLoS ONE">
        <title>The first complete genome sequence of the class fimbriimonadia in the phylum armatimonadetes.</title>
        <authorList>
            <person name="Hu Z.Y."/>
            <person name="Wang Y.Z."/>
            <person name="Im W.T."/>
            <person name="Wang S.Y."/>
            <person name="Zhao G.P."/>
            <person name="Zheng H.J."/>
            <person name="Quan Z.X."/>
        </authorList>
    </citation>
    <scope>NUCLEOTIDE SEQUENCE [LARGE SCALE GENOMIC DNA]</scope>
    <source>
        <strain evidence="2">Gsoil 348</strain>
    </source>
</reference>
<evidence type="ECO:0000313" key="3">
    <source>
        <dbReference type="Proteomes" id="UP000027982"/>
    </source>
</evidence>
<sequence length="72" mass="7748">MIIHPNTVKRILAGIAAVVAMATAFNFVSADQAKAITDNSDDAVRLFILAVGFCGTVWHPKHRDAPTKEDAK</sequence>
<dbReference type="RefSeq" id="WP_025227801.1">
    <property type="nucleotide sequence ID" value="NZ_CP007139.1"/>
</dbReference>
<organism evidence="2 3">
    <name type="scientific">Fimbriimonas ginsengisoli Gsoil 348</name>
    <dbReference type="NCBI Taxonomy" id="661478"/>
    <lineage>
        <taxon>Bacteria</taxon>
        <taxon>Bacillati</taxon>
        <taxon>Armatimonadota</taxon>
        <taxon>Fimbriimonadia</taxon>
        <taxon>Fimbriimonadales</taxon>
        <taxon>Fimbriimonadaceae</taxon>
        <taxon>Fimbriimonas</taxon>
    </lineage>
</organism>
<dbReference type="HOGENOM" id="CLU_2716495_0_0_0"/>
<keyword evidence="3" id="KW-1185">Reference proteome</keyword>
<accession>A0A068NJ91</accession>